<feature type="transmembrane region" description="Helical" evidence="1">
    <location>
        <begin position="115"/>
        <end position="132"/>
    </location>
</feature>
<proteinExistence type="predicted"/>
<keyword evidence="3" id="KW-1185">Reference proteome</keyword>
<feature type="transmembrane region" description="Helical" evidence="1">
    <location>
        <begin position="358"/>
        <end position="382"/>
    </location>
</feature>
<name>A0ABS4DFB4_9CHLR</name>
<protein>
    <submittedName>
        <fullName evidence="2">PH domain-containing protein</fullName>
    </submittedName>
</protein>
<keyword evidence="1" id="KW-0472">Membrane</keyword>
<accession>A0ABS4DFB4</accession>
<comment type="caution">
    <text evidence="2">The sequence shown here is derived from an EMBL/GenBank/DDBJ whole genome shotgun (WGS) entry which is preliminary data.</text>
</comment>
<dbReference type="PANTHER" id="PTHR37938">
    <property type="entry name" value="BLL0215 PROTEIN"/>
    <property type="match status" value="1"/>
</dbReference>
<dbReference type="EMBL" id="SIJK02000057">
    <property type="protein sequence ID" value="MBP1468142.1"/>
    <property type="molecule type" value="Genomic_DNA"/>
</dbReference>
<gene>
    <name evidence="2" type="ORF">EYB53_020695</name>
</gene>
<feature type="transmembrane region" description="Helical" evidence="1">
    <location>
        <begin position="41"/>
        <end position="64"/>
    </location>
</feature>
<feature type="transmembrane region" description="Helical" evidence="1">
    <location>
        <begin position="84"/>
        <end position="103"/>
    </location>
</feature>
<evidence type="ECO:0000313" key="3">
    <source>
        <dbReference type="Proteomes" id="UP001193081"/>
    </source>
</evidence>
<evidence type="ECO:0000313" key="2">
    <source>
        <dbReference type="EMBL" id="MBP1468142.1"/>
    </source>
</evidence>
<keyword evidence="1" id="KW-0812">Transmembrane</keyword>
<organism evidence="2 3">
    <name type="scientific">Candidatus Chloroploca mongolica</name>
    <dbReference type="NCBI Taxonomy" id="2528176"/>
    <lineage>
        <taxon>Bacteria</taxon>
        <taxon>Bacillati</taxon>
        <taxon>Chloroflexota</taxon>
        <taxon>Chloroflexia</taxon>
        <taxon>Chloroflexales</taxon>
        <taxon>Chloroflexineae</taxon>
        <taxon>Oscillochloridaceae</taxon>
        <taxon>Candidatus Chloroploca</taxon>
    </lineage>
</organism>
<reference evidence="2 3" key="1">
    <citation type="submission" date="2021-03" db="EMBL/GenBank/DDBJ databases">
        <authorList>
            <person name="Grouzdev D.S."/>
        </authorList>
    </citation>
    <scope>NUCLEOTIDE SEQUENCE [LARGE SCALE GENOMIC DNA]</scope>
    <source>
        <strain evidence="2 3">M50-1</strain>
    </source>
</reference>
<sequence length="503" mass="57202">MASNSSWSVAEWLRIQLHLDAESAIDLGETEEILHVTGRHYIVLLGRLIPPLFSLIFFGGLALYRALGGQFLASQVDDRGSIDVFNWLLLLLMLLLGFIWVILAVRGKQNRSAQIIITLALIGHGLLFYFRFTGGRIFYLDANAAVGQSSDAFNLILVLGAIISTVMVLFTFYDWLNDELILTNQRIVYDNDQVIIPRLIERRVQRQIFLEDVQDVNAFTKTYPQHWLQYGTIELKSARINGNIVFTSADKPMVMQQQIMAQVRALRKVSSEHTFEELIADRIYGEKASSASPLAQPPRQTRMMGWMRQFLHDNPEINYETQQIVWRPHWLFLVRGLIGPVLWLLLGVPVVLVGGSALLLGFPLIIFGLLVVMLVFIAWAAYEVEDYRNDTYTLTPEKVIDIEKKPFGPEERREAGLGSINNVQSKTTYISNLLGYGDVELSTAGAGGNFTFHRVPRPADVVTKVTEYNVRFKRKDKDRALNDTLALLRHYHEAQIKHDEIKT</sequence>
<dbReference type="Proteomes" id="UP001193081">
    <property type="component" value="Unassembled WGS sequence"/>
</dbReference>
<evidence type="ECO:0000256" key="1">
    <source>
        <dbReference type="SAM" id="Phobius"/>
    </source>
</evidence>
<feature type="transmembrane region" description="Helical" evidence="1">
    <location>
        <begin position="332"/>
        <end position="352"/>
    </location>
</feature>
<feature type="transmembrane region" description="Helical" evidence="1">
    <location>
        <begin position="152"/>
        <end position="176"/>
    </location>
</feature>
<dbReference type="RefSeq" id="WP_135480598.1">
    <property type="nucleotide sequence ID" value="NZ_SIJK02000057.1"/>
</dbReference>
<dbReference type="PANTHER" id="PTHR37938:SF1">
    <property type="entry name" value="BLL0215 PROTEIN"/>
    <property type="match status" value="1"/>
</dbReference>
<keyword evidence="1" id="KW-1133">Transmembrane helix</keyword>